<dbReference type="NCBIfam" id="TIGR00854">
    <property type="entry name" value="pts-sorbose"/>
    <property type="match status" value="1"/>
</dbReference>
<feature type="modified residue" description="N6-acetyllysine" evidence="9">
    <location>
        <position position="75"/>
    </location>
</feature>
<dbReference type="InterPro" id="IPR036667">
    <property type="entry name" value="PTS_IIB_sorbose-sp_sf"/>
</dbReference>
<dbReference type="NCBIfam" id="NF007288">
    <property type="entry name" value="PRK09756.1"/>
    <property type="match status" value="1"/>
</dbReference>
<evidence type="ECO:0000256" key="1">
    <source>
        <dbReference type="ARBA" id="ARBA00004496"/>
    </source>
</evidence>
<dbReference type="PROSITE" id="PS51101">
    <property type="entry name" value="PTS_EIIB_TYPE_4"/>
    <property type="match status" value="1"/>
</dbReference>
<evidence type="ECO:0000313" key="12">
    <source>
        <dbReference type="Proteomes" id="UP001141183"/>
    </source>
</evidence>
<dbReference type="SUPFAM" id="SSF52728">
    <property type="entry name" value="PTS IIb component"/>
    <property type="match status" value="1"/>
</dbReference>
<dbReference type="Gene3D" id="3.40.35.10">
    <property type="entry name" value="Phosphotransferase system, sorbose subfamily IIB component"/>
    <property type="match status" value="1"/>
</dbReference>
<dbReference type="GO" id="GO:0008982">
    <property type="term" value="F:protein-N(PI)-phosphohistidine-sugar phosphotransferase activity"/>
    <property type="evidence" value="ECO:0007669"/>
    <property type="project" value="InterPro"/>
</dbReference>
<reference evidence="11" key="1">
    <citation type="submission" date="2022-05" db="EMBL/GenBank/DDBJ databases">
        <title>Draft genome sequence of Clostridium tertium strain CP3 isolated from Peru.</title>
        <authorList>
            <person name="Hurtado R."/>
            <person name="Lima L."/>
            <person name="Sousa T."/>
            <person name="Jaiswal A.K."/>
            <person name="Tiwari S."/>
            <person name="Maturrano L."/>
            <person name="Brenig B."/>
            <person name="Azevedo V."/>
        </authorList>
    </citation>
    <scope>NUCLEOTIDE SEQUENCE</scope>
    <source>
        <strain evidence="11">CP3</strain>
    </source>
</reference>
<comment type="caution">
    <text evidence="11">The sequence shown here is derived from an EMBL/GenBank/DDBJ whole genome shotgun (WGS) entry which is preliminary data.</text>
</comment>
<dbReference type="InterPro" id="IPR018455">
    <property type="entry name" value="PTS_IIB_sorbose-sp_subgr"/>
</dbReference>
<gene>
    <name evidence="11" type="primary">agaB</name>
    <name evidence="11" type="ORF">NE398_09870</name>
</gene>
<dbReference type="RefSeq" id="WP_272470335.1">
    <property type="nucleotide sequence ID" value="NZ_JAMRYU010000009.1"/>
</dbReference>
<evidence type="ECO:0000256" key="3">
    <source>
        <dbReference type="ARBA" id="ARBA00022490"/>
    </source>
</evidence>
<keyword evidence="6" id="KW-0598">Phosphotransferase system</keyword>
<organism evidence="11 12">
    <name type="scientific">Clostridium tertium</name>
    <dbReference type="NCBI Taxonomy" id="1559"/>
    <lineage>
        <taxon>Bacteria</taxon>
        <taxon>Bacillati</taxon>
        <taxon>Bacillota</taxon>
        <taxon>Clostridia</taxon>
        <taxon>Eubacteriales</taxon>
        <taxon>Clostridiaceae</taxon>
        <taxon>Clostridium</taxon>
    </lineage>
</organism>
<keyword evidence="3" id="KW-0963">Cytoplasm</keyword>
<dbReference type="GO" id="GO:0005737">
    <property type="term" value="C:cytoplasm"/>
    <property type="evidence" value="ECO:0007669"/>
    <property type="project" value="UniProtKB-SubCell"/>
</dbReference>
<proteinExistence type="predicted"/>
<keyword evidence="4" id="KW-0762">Sugar transport</keyword>
<sequence length="157" mass="17764">MSKPNIVLTRVDNRLVHGQVGLTWTTSLGINLVIVADDKILEDKFQQDLMRVITNTAGVSIRFFTIDMTIKAIPKASERQKIFLVCRTLEDARRLIEGGVPIEELNIGNLHFVKGKKAISKKVYVNDKDLEDLEAIKSTKIKIFIQDVPGDIKEYIK</sequence>
<dbReference type="EMBL" id="JAMRYU010000009">
    <property type="protein sequence ID" value="MDC4240471.1"/>
    <property type="molecule type" value="Genomic_DNA"/>
</dbReference>
<accession>A0A9X4B2B7</accession>
<evidence type="ECO:0000259" key="10">
    <source>
        <dbReference type="PROSITE" id="PS51101"/>
    </source>
</evidence>
<dbReference type="InterPro" id="IPR004720">
    <property type="entry name" value="PTS_IIB_sorbose-sp"/>
</dbReference>
<evidence type="ECO:0000256" key="8">
    <source>
        <dbReference type="PIRSR" id="PIRSR618455-1"/>
    </source>
</evidence>
<evidence type="ECO:0000256" key="9">
    <source>
        <dbReference type="PIRSR" id="PIRSR618455-2"/>
    </source>
</evidence>
<evidence type="ECO:0000256" key="5">
    <source>
        <dbReference type="ARBA" id="ARBA00022679"/>
    </source>
</evidence>
<keyword evidence="2" id="KW-0813">Transport</keyword>
<name>A0A9X4B2B7_9CLOT</name>
<keyword evidence="12" id="KW-1185">Reference proteome</keyword>
<dbReference type="Proteomes" id="UP001141183">
    <property type="component" value="Unassembled WGS sequence"/>
</dbReference>
<evidence type="ECO:0000313" key="11">
    <source>
        <dbReference type="EMBL" id="MDC4240471.1"/>
    </source>
</evidence>
<evidence type="ECO:0000256" key="6">
    <source>
        <dbReference type="ARBA" id="ARBA00022683"/>
    </source>
</evidence>
<dbReference type="GO" id="GO:0009401">
    <property type="term" value="P:phosphoenolpyruvate-dependent sugar phosphotransferase system"/>
    <property type="evidence" value="ECO:0007669"/>
    <property type="project" value="UniProtKB-KW"/>
</dbReference>
<feature type="modified residue" description="Phosphohistidine; by EIIA" evidence="9">
    <location>
        <position position="17"/>
    </location>
</feature>
<evidence type="ECO:0000256" key="4">
    <source>
        <dbReference type="ARBA" id="ARBA00022597"/>
    </source>
</evidence>
<dbReference type="AlphaFoldDB" id="A0A9X4B2B7"/>
<protein>
    <submittedName>
        <fullName evidence="11">PTS galactosamine transporter subunit IIB</fullName>
    </submittedName>
</protein>
<evidence type="ECO:0000256" key="2">
    <source>
        <dbReference type="ARBA" id="ARBA00022448"/>
    </source>
</evidence>
<evidence type="ECO:0000256" key="7">
    <source>
        <dbReference type="ARBA" id="ARBA00022777"/>
    </source>
</evidence>
<keyword evidence="7" id="KW-0418">Kinase</keyword>
<dbReference type="GO" id="GO:0016301">
    <property type="term" value="F:kinase activity"/>
    <property type="evidence" value="ECO:0007669"/>
    <property type="project" value="UniProtKB-KW"/>
</dbReference>
<dbReference type="Pfam" id="PF03830">
    <property type="entry name" value="PTSIIB_sorb"/>
    <property type="match status" value="1"/>
</dbReference>
<feature type="active site" description="Pros-phosphohistidine intermediate; for EIIB activity" evidence="8">
    <location>
        <position position="17"/>
    </location>
</feature>
<comment type="subcellular location">
    <subcellularLocation>
        <location evidence="1">Cytoplasm</location>
    </subcellularLocation>
</comment>
<keyword evidence="5" id="KW-0808">Transferase</keyword>
<feature type="domain" description="PTS EIIB type-4" evidence="10">
    <location>
        <begin position="2"/>
        <end position="157"/>
    </location>
</feature>